<keyword evidence="2" id="KW-1185">Reference proteome</keyword>
<evidence type="ECO:0000313" key="2">
    <source>
        <dbReference type="Proteomes" id="UP000465812"/>
    </source>
</evidence>
<sequence>MQEVSLLGEPDQLFVCLGDKTYKALSGSLPADSRVVKVPHYSASNARVHKGRPEVYRAKCQQALAEYL</sequence>
<name>A0ABM7JY65_MYCNT</name>
<protein>
    <recommendedName>
        <fullName evidence="3">Uracil-DNA glycosylase-like domain-containing protein</fullName>
    </recommendedName>
</protein>
<proteinExistence type="predicted"/>
<organism evidence="1 2">
    <name type="scientific">Mycobacterium mantenii</name>
    <dbReference type="NCBI Taxonomy" id="560555"/>
    <lineage>
        <taxon>Bacteria</taxon>
        <taxon>Bacillati</taxon>
        <taxon>Actinomycetota</taxon>
        <taxon>Actinomycetes</taxon>
        <taxon>Mycobacteriales</taxon>
        <taxon>Mycobacteriaceae</taxon>
        <taxon>Mycobacterium</taxon>
        <taxon>Mycobacterium avium complex (MAC)</taxon>
    </lineage>
</organism>
<reference evidence="1 2" key="1">
    <citation type="journal article" date="2019" name="Emerg. Microbes Infect.">
        <title>Comprehensive subspecies identification of 175 nontuberculous mycobacteria species based on 7547 genomic profiles.</title>
        <authorList>
            <person name="Matsumoto Y."/>
            <person name="Kinjo T."/>
            <person name="Motooka D."/>
            <person name="Nabeya D."/>
            <person name="Jung N."/>
            <person name="Uechi K."/>
            <person name="Horii T."/>
            <person name="Iida T."/>
            <person name="Fujita J."/>
            <person name="Nakamura S."/>
        </authorList>
    </citation>
    <scope>NUCLEOTIDE SEQUENCE [LARGE SCALE GENOMIC DNA]</scope>
    <source>
        <strain evidence="1 2">JCM 18113</strain>
    </source>
</reference>
<evidence type="ECO:0000313" key="1">
    <source>
        <dbReference type="EMBL" id="BBY40539.1"/>
    </source>
</evidence>
<gene>
    <name evidence="1" type="ORF">MMAN_46730</name>
</gene>
<dbReference type="EMBL" id="AP022590">
    <property type="protein sequence ID" value="BBY40539.1"/>
    <property type="molecule type" value="Genomic_DNA"/>
</dbReference>
<evidence type="ECO:0008006" key="3">
    <source>
        <dbReference type="Google" id="ProtNLM"/>
    </source>
</evidence>
<dbReference type="Proteomes" id="UP000465812">
    <property type="component" value="Chromosome"/>
</dbReference>
<accession>A0ABM7JY65</accession>